<sequence>MPIFQVHVCDCVPDARGAVLYHRARGSASTSRRLLGDCDAPLDPARAVSASLVCRLSLALPREGRQTTLCETAAVYHR</sequence>
<accession>A0AAV4BX87</accession>
<protein>
    <submittedName>
        <fullName evidence="1">Uncharacterized protein</fullName>
    </submittedName>
</protein>
<organism evidence="1 2">
    <name type="scientific">Plakobranchus ocellatus</name>
    <dbReference type="NCBI Taxonomy" id="259542"/>
    <lineage>
        <taxon>Eukaryota</taxon>
        <taxon>Metazoa</taxon>
        <taxon>Spiralia</taxon>
        <taxon>Lophotrochozoa</taxon>
        <taxon>Mollusca</taxon>
        <taxon>Gastropoda</taxon>
        <taxon>Heterobranchia</taxon>
        <taxon>Euthyneura</taxon>
        <taxon>Panpulmonata</taxon>
        <taxon>Sacoglossa</taxon>
        <taxon>Placobranchoidea</taxon>
        <taxon>Plakobranchidae</taxon>
        <taxon>Plakobranchus</taxon>
    </lineage>
</organism>
<proteinExistence type="predicted"/>
<keyword evidence="2" id="KW-1185">Reference proteome</keyword>
<reference evidence="1 2" key="1">
    <citation type="journal article" date="2021" name="Elife">
        <title>Chloroplast acquisition without the gene transfer in kleptoplastic sea slugs, Plakobranchus ocellatus.</title>
        <authorList>
            <person name="Maeda T."/>
            <person name="Takahashi S."/>
            <person name="Yoshida T."/>
            <person name="Shimamura S."/>
            <person name="Takaki Y."/>
            <person name="Nagai Y."/>
            <person name="Toyoda A."/>
            <person name="Suzuki Y."/>
            <person name="Arimoto A."/>
            <person name="Ishii H."/>
            <person name="Satoh N."/>
            <person name="Nishiyama T."/>
            <person name="Hasebe M."/>
            <person name="Maruyama T."/>
            <person name="Minagawa J."/>
            <person name="Obokata J."/>
            <person name="Shigenobu S."/>
        </authorList>
    </citation>
    <scope>NUCLEOTIDE SEQUENCE [LARGE SCALE GENOMIC DNA]</scope>
</reference>
<dbReference type="Proteomes" id="UP000735302">
    <property type="component" value="Unassembled WGS sequence"/>
</dbReference>
<comment type="caution">
    <text evidence="1">The sequence shown here is derived from an EMBL/GenBank/DDBJ whole genome shotgun (WGS) entry which is preliminary data.</text>
</comment>
<name>A0AAV4BX87_9GAST</name>
<dbReference type="EMBL" id="BLXT01005558">
    <property type="protein sequence ID" value="GFO23952.1"/>
    <property type="molecule type" value="Genomic_DNA"/>
</dbReference>
<dbReference type="AlphaFoldDB" id="A0AAV4BX87"/>
<evidence type="ECO:0000313" key="2">
    <source>
        <dbReference type="Proteomes" id="UP000735302"/>
    </source>
</evidence>
<gene>
    <name evidence="1" type="ORF">PoB_005045700</name>
</gene>
<evidence type="ECO:0000313" key="1">
    <source>
        <dbReference type="EMBL" id="GFO23952.1"/>
    </source>
</evidence>